<protein>
    <submittedName>
        <fullName evidence="2">Uncharacterized protein</fullName>
    </submittedName>
</protein>
<dbReference type="EMBL" id="JARPUR010000004">
    <property type="protein sequence ID" value="KAK4878552.1"/>
    <property type="molecule type" value="Genomic_DNA"/>
</dbReference>
<organism evidence="2 3">
    <name type="scientific">Aquatica leii</name>
    <dbReference type="NCBI Taxonomy" id="1421715"/>
    <lineage>
        <taxon>Eukaryota</taxon>
        <taxon>Metazoa</taxon>
        <taxon>Ecdysozoa</taxon>
        <taxon>Arthropoda</taxon>
        <taxon>Hexapoda</taxon>
        <taxon>Insecta</taxon>
        <taxon>Pterygota</taxon>
        <taxon>Neoptera</taxon>
        <taxon>Endopterygota</taxon>
        <taxon>Coleoptera</taxon>
        <taxon>Polyphaga</taxon>
        <taxon>Elateriformia</taxon>
        <taxon>Elateroidea</taxon>
        <taxon>Lampyridae</taxon>
        <taxon>Luciolinae</taxon>
        <taxon>Aquatica</taxon>
    </lineage>
</organism>
<feature type="region of interest" description="Disordered" evidence="1">
    <location>
        <begin position="78"/>
        <end position="123"/>
    </location>
</feature>
<reference evidence="3" key="1">
    <citation type="submission" date="2023-01" db="EMBL/GenBank/DDBJ databases">
        <title>Key to firefly adult light organ development and bioluminescence: homeobox transcription factors regulate luciferase expression and transportation to peroxisome.</title>
        <authorList>
            <person name="Fu X."/>
        </authorList>
    </citation>
    <scope>NUCLEOTIDE SEQUENCE [LARGE SCALE GENOMIC DNA]</scope>
</reference>
<feature type="region of interest" description="Disordered" evidence="1">
    <location>
        <begin position="1"/>
        <end position="43"/>
    </location>
</feature>
<evidence type="ECO:0000256" key="1">
    <source>
        <dbReference type="SAM" id="MobiDB-lite"/>
    </source>
</evidence>
<keyword evidence="3" id="KW-1185">Reference proteome</keyword>
<evidence type="ECO:0000313" key="2">
    <source>
        <dbReference type="EMBL" id="KAK4878552.1"/>
    </source>
</evidence>
<name>A0AAN7SEU6_9COLE</name>
<dbReference type="Proteomes" id="UP001353858">
    <property type="component" value="Unassembled WGS sequence"/>
</dbReference>
<sequence length="123" mass="14412">MNTNAKKRKPEQQNKAAPAAKPAPKNPQETSARRRQLRKQRKLKKIKVNMERINDFRIKIKAGDAEIRKEVEKTVTKLRERNSKSKRGHRKLNMYNNILSGKFSMEKRTPRQRIPRGTKPVGK</sequence>
<feature type="compositionally biased region" description="Basic residues" evidence="1">
    <location>
        <begin position="33"/>
        <end position="43"/>
    </location>
</feature>
<gene>
    <name evidence="2" type="ORF">RN001_011058</name>
</gene>
<feature type="compositionally biased region" description="Basic residues" evidence="1">
    <location>
        <begin position="110"/>
        <end position="123"/>
    </location>
</feature>
<dbReference type="AlphaFoldDB" id="A0AAN7SEU6"/>
<proteinExistence type="predicted"/>
<comment type="caution">
    <text evidence="2">The sequence shown here is derived from an EMBL/GenBank/DDBJ whole genome shotgun (WGS) entry which is preliminary data.</text>
</comment>
<accession>A0AAN7SEU6</accession>
<evidence type="ECO:0000313" key="3">
    <source>
        <dbReference type="Proteomes" id="UP001353858"/>
    </source>
</evidence>
<feature type="compositionally biased region" description="Low complexity" evidence="1">
    <location>
        <begin position="13"/>
        <end position="29"/>
    </location>
</feature>